<evidence type="ECO:0000256" key="1">
    <source>
        <dbReference type="SAM" id="MobiDB-lite"/>
    </source>
</evidence>
<evidence type="ECO:0000256" key="2">
    <source>
        <dbReference type="SAM" id="Phobius"/>
    </source>
</evidence>
<keyword evidence="2" id="KW-1133">Transmembrane helix</keyword>
<organism evidence="3 4">
    <name type="scientific">Anaerococcus cruorum</name>
    <dbReference type="NCBI Taxonomy" id="3115617"/>
    <lineage>
        <taxon>Bacteria</taxon>
        <taxon>Bacillati</taxon>
        <taxon>Bacillota</taxon>
        <taxon>Tissierellia</taxon>
        <taxon>Tissierellales</taxon>
        <taxon>Peptoniphilaceae</taxon>
        <taxon>Anaerococcus</taxon>
    </lineage>
</organism>
<protein>
    <submittedName>
        <fullName evidence="3">Uncharacterized protein</fullName>
    </submittedName>
</protein>
<keyword evidence="2" id="KW-0472">Membrane</keyword>
<evidence type="ECO:0000313" key="4">
    <source>
        <dbReference type="Proteomes" id="UP001638015"/>
    </source>
</evidence>
<feature type="compositionally biased region" description="Basic and acidic residues" evidence="1">
    <location>
        <begin position="239"/>
        <end position="251"/>
    </location>
</feature>
<keyword evidence="2" id="KW-0812">Transmembrane</keyword>
<feature type="transmembrane region" description="Helical" evidence="2">
    <location>
        <begin position="114"/>
        <end position="136"/>
    </location>
</feature>
<dbReference type="EMBL" id="JBGMEH010000008">
    <property type="protein sequence ID" value="MFO3716716.1"/>
    <property type="molecule type" value="Genomic_DNA"/>
</dbReference>
<feature type="transmembrane region" description="Helical" evidence="2">
    <location>
        <begin position="54"/>
        <end position="74"/>
    </location>
</feature>
<feature type="transmembrane region" description="Helical" evidence="2">
    <location>
        <begin position="21"/>
        <end position="42"/>
    </location>
</feature>
<gene>
    <name evidence="3" type="ORF">ACCQ40_08090</name>
</gene>
<accession>A0ABW9MY48</accession>
<feature type="transmembrane region" description="Helical" evidence="2">
    <location>
        <begin position="86"/>
        <end position="108"/>
    </location>
</feature>
<comment type="caution">
    <text evidence="3">The sequence shown here is derived from an EMBL/GenBank/DDBJ whole genome shotgun (WGS) entry which is preliminary data.</text>
</comment>
<sequence>MKDTVKLFSIITGIYRSLVTILFLLGIGFTILVDTSLLISFLDLLGFQGISPSIVKPIFILIFALLFIVNFIITRHIYKAGDTGEYHLSNFVFGLLFLALTIFFYITFRNLTTNIIFVIFALNGLLVLNSLLGLIAKTRGLYLKENNYQSEASRVNDFIEFDDVAGEKENQTNKNIEVGTVVENTDEIKVVKDNKKSTDKNPKVNQETKSIDQKKIVKNNKVSNRKLVEKDQKMVFESNDKATSKNEEKIPKITTNKTSYENKEKDGEIYGKDEAVKIKKEKEDKVFDKSQFTRIKIDDINKDKK</sequence>
<name>A0ABW9MY48_9FIRM</name>
<feature type="region of interest" description="Disordered" evidence="1">
    <location>
        <begin position="239"/>
        <end position="259"/>
    </location>
</feature>
<evidence type="ECO:0000313" key="3">
    <source>
        <dbReference type="EMBL" id="MFO3716716.1"/>
    </source>
</evidence>
<reference evidence="3 4" key="1">
    <citation type="journal article" date="2025" name="Anaerobe">
        <title>Description of Anaerococcus kampingiae sp. nov., Anaerococcus groningensis sp. nov., Anaerococcus martiniensis sp. nov., and Anaerococcus cruorum sp. nov., isolated from human clinical specimens.</title>
        <authorList>
            <person name="Boiten K.E."/>
            <person name="Meijer J."/>
            <person name="van Wezel E.M."/>
            <person name="Veloo A.C.M."/>
        </authorList>
    </citation>
    <scope>NUCLEOTIDE SEQUENCE [LARGE SCALE GENOMIC DNA]</scope>
    <source>
        <strain evidence="3 4">ENR1039</strain>
    </source>
</reference>
<keyword evidence="4" id="KW-1185">Reference proteome</keyword>
<dbReference type="Proteomes" id="UP001638015">
    <property type="component" value="Unassembled WGS sequence"/>
</dbReference>
<proteinExistence type="predicted"/>
<dbReference type="RefSeq" id="WP_410033328.1">
    <property type="nucleotide sequence ID" value="NZ_JBGMEH010000008.1"/>
</dbReference>